<proteinExistence type="inferred from homology"/>
<name>A0A1B6I6J1_9HEMI</name>
<keyword evidence="7" id="KW-0443">Lipid metabolism</keyword>
<dbReference type="InterPro" id="IPR029058">
    <property type="entry name" value="AB_hydrolase_fold"/>
</dbReference>
<dbReference type="PANTHER" id="PTHR10655:SF68">
    <property type="entry name" value="PALMITOYL-PROTEIN HYDROLASE"/>
    <property type="match status" value="1"/>
</dbReference>
<evidence type="ECO:0000256" key="3">
    <source>
        <dbReference type="ARBA" id="ARBA00012423"/>
    </source>
</evidence>
<sequence>MKVICPTAPTMPVTLNNGYPMPSWFDLKSLEASGPEDEVGIKKAAESIHAMIEAEEKDGIPSHRIVLGGFSQGGALALYSALTFPKKLAGAMALSCWLPLHKSFPAALNAANKETPIFQCHGDCDPIVPYKWGQLTASILKTLVKSTEFRSYRGMMHSSSEEELQDLKSFVEKILPNK</sequence>
<gene>
    <name evidence="12" type="ORF">g.10361</name>
</gene>
<comment type="similarity">
    <text evidence="2">Belongs to the AB hydrolase superfamily. AB hydrolase 2 family.</text>
</comment>
<evidence type="ECO:0000256" key="1">
    <source>
        <dbReference type="ARBA" id="ARBA00004496"/>
    </source>
</evidence>
<keyword evidence="5" id="KW-0378">Hydrolase</keyword>
<dbReference type="GO" id="GO:0008474">
    <property type="term" value="F:palmitoyl-(protein) hydrolase activity"/>
    <property type="evidence" value="ECO:0007669"/>
    <property type="project" value="UniProtKB-EC"/>
</dbReference>
<comment type="catalytic activity">
    <reaction evidence="10">
        <text>1-hexadecanoyl-sn-glycero-3-phosphocholine + H2O = sn-glycerol 3-phosphocholine + hexadecanoate + H(+)</text>
        <dbReference type="Rhea" id="RHEA:40435"/>
        <dbReference type="ChEBI" id="CHEBI:7896"/>
        <dbReference type="ChEBI" id="CHEBI:15377"/>
        <dbReference type="ChEBI" id="CHEBI:15378"/>
        <dbReference type="ChEBI" id="CHEBI:16870"/>
        <dbReference type="ChEBI" id="CHEBI:72998"/>
    </reaction>
    <physiologicalReaction direction="left-to-right" evidence="10">
        <dbReference type="Rhea" id="RHEA:40436"/>
    </physiologicalReaction>
</comment>
<reference evidence="12" key="1">
    <citation type="submission" date="2015-11" db="EMBL/GenBank/DDBJ databases">
        <title>De novo transcriptome assembly of four potential Pierce s Disease insect vectors from Arizona vineyards.</title>
        <authorList>
            <person name="Tassone E.E."/>
        </authorList>
    </citation>
    <scope>NUCLEOTIDE SEQUENCE</scope>
</reference>
<dbReference type="EC" id="3.1.2.22" evidence="3"/>
<dbReference type="GO" id="GO:0052689">
    <property type="term" value="F:carboxylic ester hydrolase activity"/>
    <property type="evidence" value="ECO:0007669"/>
    <property type="project" value="TreeGrafter"/>
</dbReference>
<keyword evidence="4" id="KW-0963">Cytoplasm</keyword>
<evidence type="ECO:0000256" key="6">
    <source>
        <dbReference type="ARBA" id="ARBA00022832"/>
    </source>
</evidence>
<evidence type="ECO:0000256" key="5">
    <source>
        <dbReference type="ARBA" id="ARBA00022801"/>
    </source>
</evidence>
<dbReference type="InterPro" id="IPR050565">
    <property type="entry name" value="LYPA1-2/EST-like"/>
</dbReference>
<evidence type="ECO:0000259" key="11">
    <source>
        <dbReference type="Pfam" id="PF02230"/>
    </source>
</evidence>
<dbReference type="EMBL" id="GECU01025158">
    <property type="protein sequence ID" value="JAS82548.1"/>
    <property type="molecule type" value="Transcribed_RNA"/>
</dbReference>
<comment type="catalytic activity">
    <reaction evidence="9">
        <text>S-hexadecanoyl-L-cysteinyl-[protein] + H2O = L-cysteinyl-[protein] + hexadecanoate + H(+)</text>
        <dbReference type="Rhea" id="RHEA:19233"/>
        <dbReference type="Rhea" id="RHEA-COMP:10131"/>
        <dbReference type="Rhea" id="RHEA-COMP:11032"/>
        <dbReference type="ChEBI" id="CHEBI:7896"/>
        <dbReference type="ChEBI" id="CHEBI:15377"/>
        <dbReference type="ChEBI" id="CHEBI:15378"/>
        <dbReference type="ChEBI" id="CHEBI:29950"/>
        <dbReference type="ChEBI" id="CHEBI:74151"/>
        <dbReference type="EC" id="3.1.2.22"/>
    </reaction>
</comment>
<evidence type="ECO:0000256" key="9">
    <source>
        <dbReference type="ARBA" id="ARBA00047337"/>
    </source>
</evidence>
<dbReference type="Gene3D" id="3.40.50.1820">
    <property type="entry name" value="alpha/beta hydrolase"/>
    <property type="match status" value="1"/>
</dbReference>
<dbReference type="FunFam" id="3.40.50.1820:FF:000010">
    <property type="entry name" value="Acyl-protein thioesterase 2"/>
    <property type="match status" value="1"/>
</dbReference>
<evidence type="ECO:0000256" key="8">
    <source>
        <dbReference type="ARBA" id="ARBA00031195"/>
    </source>
</evidence>
<protein>
    <recommendedName>
        <fullName evidence="3">palmitoyl-protein hydrolase</fullName>
        <ecNumber evidence="3">3.1.2.22</ecNumber>
    </recommendedName>
    <alternativeName>
        <fullName evidence="8">Palmitoyl-protein hydrolase</fullName>
    </alternativeName>
</protein>
<evidence type="ECO:0000256" key="2">
    <source>
        <dbReference type="ARBA" id="ARBA00006499"/>
    </source>
</evidence>
<dbReference type="PANTHER" id="PTHR10655">
    <property type="entry name" value="LYSOPHOSPHOLIPASE-RELATED"/>
    <property type="match status" value="1"/>
</dbReference>
<organism evidence="12">
    <name type="scientific">Homalodisca liturata</name>
    <dbReference type="NCBI Taxonomy" id="320908"/>
    <lineage>
        <taxon>Eukaryota</taxon>
        <taxon>Metazoa</taxon>
        <taxon>Ecdysozoa</taxon>
        <taxon>Arthropoda</taxon>
        <taxon>Hexapoda</taxon>
        <taxon>Insecta</taxon>
        <taxon>Pterygota</taxon>
        <taxon>Neoptera</taxon>
        <taxon>Paraneoptera</taxon>
        <taxon>Hemiptera</taxon>
        <taxon>Auchenorrhyncha</taxon>
        <taxon>Membracoidea</taxon>
        <taxon>Cicadellidae</taxon>
        <taxon>Cicadellinae</taxon>
        <taxon>Proconiini</taxon>
        <taxon>Homalodisca</taxon>
    </lineage>
</organism>
<comment type="subcellular location">
    <subcellularLocation>
        <location evidence="1">Cytoplasm</location>
    </subcellularLocation>
</comment>
<dbReference type="GO" id="GO:0005737">
    <property type="term" value="C:cytoplasm"/>
    <property type="evidence" value="ECO:0007669"/>
    <property type="project" value="UniProtKB-SubCell"/>
</dbReference>
<dbReference type="SUPFAM" id="SSF53474">
    <property type="entry name" value="alpha/beta-Hydrolases"/>
    <property type="match status" value="1"/>
</dbReference>
<dbReference type="AlphaFoldDB" id="A0A1B6I6J1"/>
<accession>A0A1B6I6J1</accession>
<keyword evidence="6" id="KW-0276">Fatty acid metabolism</keyword>
<evidence type="ECO:0000313" key="12">
    <source>
        <dbReference type="EMBL" id="JAS82548.1"/>
    </source>
</evidence>
<dbReference type="InterPro" id="IPR003140">
    <property type="entry name" value="PLipase/COase/thioEstase"/>
</dbReference>
<feature type="domain" description="Phospholipase/carboxylesterase/thioesterase" evidence="11">
    <location>
        <begin position="2"/>
        <end position="174"/>
    </location>
</feature>
<dbReference type="GO" id="GO:0006631">
    <property type="term" value="P:fatty acid metabolic process"/>
    <property type="evidence" value="ECO:0007669"/>
    <property type="project" value="UniProtKB-KW"/>
</dbReference>
<evidence type="ECO:0000256" key="10">
    <source>
        <dbReference type="ARBA" id="ARBA00048656"/>
    </source>
</evidence>
<evidence type="ECO:0000256" key="4">
    <source>
        <dbReference type="ARBA" id="ARBA00022490"/>
    </source>
</evidence>
<evidence type="ECO:0000256" key="7">
    <source>
        <dbReference type="ARBA" id="ARBA00023098"/>
    </source>
</evidence>
<dbReference type="Pfam" id="PF02230">
    <property type="entry name" value="Abhydrolase_2"/>
    <property type="match status" value="1"/>
</dbReference>